<dbReference type="EMBL" id="JAUIZM010000001">
    <property type="protein sequence ID" value="KAK1405198.1"/>
    <property type="molecule type" value="Genomic_DNA"/>
</dbReference>
<reference evidence="1" key="1">
    <citation type="submission" date="2023-02" db="EMBL/GenBank/DDBJ databases">
        <title>Genome of toxic invasive species Heracleum sosnowskyi carries increased number of genes despite the absence of recent whole-genome duplications.</title>
        <authorList>
            <person name="Schelkunov M."/>
            <person name="Shtratnikova V."/>
            <person name="Makarenko M."/>
            <person name="Klepikova A."/>
            <person name="Omelchenko D."/>
            <person name="Novikova G."/>
            <person name="Obukhova E."/>
            <person name="Bogdanov V."/>
            <person name="Penin A."/>
            <person name="Logacheva M."/>
        </authorList>
    </citation>
    <scope>NUCLEOTIDE SEQUENCE</scope>
    <source>
        <strain evidence="1">Hsosn_3</strain>
        <tissue evidence="1">Leaf</tissue>
    </source>
</reference>
<evidence type="ECO:0000313" key="1">
    <source>
        <dbReference type="EMBL" id="KAK1405198.1"/>
    </source>
</evidence>
<evidence type="ECO:0000313" key="2">
    <source>
        <dbReference type="Proteomes" id="UP001237642"/>
    </source>
</evidence>
<comment type="caution">
    <text evidence="1">The sequence shown here is derived from an EMBL/GenBank/DDBJ whole genome shotgun (WGS) entry which is preliminary data.</text>
</comment>
<reference evidence="1" key="2">
    <citation type="submission" date="2023-05" db="EMBL/GenBank/DDBJ databases">
        <authorList>
            <person name="Schelkunov M.I."/>
        </authorList>
    </citation>
    <scope>NUCLEOTIDE SEQUENCE</scope>
    <source>
        <strain evidence="1">Hsosn_3</strain>
        <tissue evidence="1">Leaf</tissue>
    </source>
</reference>
<proteinExistence type="predicted"/>
<dbReference type="AlphaFoldDB" id="A0AAD8NEQ7"/>
<accession>A0AAD8NEQ7</accession>
<organism evidence="1 2">
    <name type="scientific">Heracleum sosnowskyi</name>
    <dbReference type="NCBI Taxonomy" id="360622"/>
    <lineage>
        <taxon>Eukaryota</taxon>
        <taxon>Viridiplantae</taxon>
        <taxon>Streptophyta</taxon>
        <taxon>Embryophyta</taxon>
        <taxon>Tracheophyta</taxon>
        <taxon>Spermatophyta</taxon>
        <taxon>Magnoliopsida</taxon>
        <taxon>eudicotyledons</taxon>
        <taxon>Gunneridae</taxon>
        <taxon>Pentapetalae</taxon>
        <taxon>asterids</taxon>
        <taxon>campanulids</taxon>
        <taxon>Apiales</taxon>
        <taxon>Apiaceae</taxon>
        <taxon>Apioideae</taxon>
        <taxon>apioid superclade</taxon>
        <taxon>Tordylieae</taxon>
        <taxon>Tordyliinae</taxon>
        <taxon>Heracleum</taxon>
    </lineage>
</organism>
<protein>
    <submittedName>
        <fullName evidence="1">Uncharacterized protein</fullName>
    </submittedName>
</protein>
<sequence length="144" mass="15910">MGVLSYCNATCALSPVVTTARRRKSSSIVTCLHHNTNIFAPEIFSNLGRLLRFIQREIDLYSPSLSLSQSFAPFECQYAAVLKQLQEANVQVSSALCQLRQRNSYNRNLSLPWTRPTTNIGDSGANLSSFNSFLRGYKGVGGIS</sequence>
<name>A0AAD8NEQ7_9APIA</name>
<keyword evidence="2" id="KW-1185">Reference proteome</keyword>
<gene>
    <name evidence="1" type="ORF">POM88_004803</name>
</gene>
<dbReference type="Proteomes" id="UP001237642">
    <property type="component" value="Unassembled WGS sequence"/>
</dbReference>